<dbReference type="GO" id="GO:0003700">
    <property type="term" value="F:DNA-binding transcription factor activity"/>
    <property type="evidence" value="ECO:0007669"/>
    <property type="project" value="InterPro"/>
</dbReference>
<dbReference type="AlphaFoldDB" id="A0A8J3IP75"/>
<evidence type="ECO:0000256" key="1">
    <source>
        <dbReference type="ARBA" id="ARBA00023015"/>
    </source>
</evidence>
<evidence type="ECO:0000259" key="4">
    <source>
        <dbReference type="PROSITE" id="PS50987"/>
    </source>
</evidence>
<dbReference type="PANTHER" id="PTHR33154:SF33">
    <property type="entry name" value="TRANSCRIPTIONAL REPRESSOR SDPR"/>
    <property type="match status" value="1"/>
</dbReference>
<name>A0A8J3IP75_9CHLR</name>
<keyword evidence="3" id="KW-0804">Transcription</keyword>
<dbReference type="InterPro" id="IPR051081">
    <property type="entry name" value="HTH_MetalResp_TranReg"/>
</dbReference>
<dbReference type="SUPFAM" id="SSF46785">
    <property type="entry name" value="Winged helix' DNA-binding domain"/>
    <property type="match status" value="1"/>
</dbReference>
<dbReference type="GO" id="GO:0003677">
    <property type="term" value="F:DNA binding"/>
    <property type="evidence" value="ECO:0007669"/>
    <property type="project" value="UniProtKB-KW"/>
</dbReference>
<feature type="domain" description="HTH arsR-type" evidence="4">
    <location>
        <begin position="17"/>
        <end position="120"/>
    </location>
</feature>
<gene>
    <name evidence="5" type="ORF">KSF_029790</name>
</gene>
<keyword evidence="2" id="KW-0238">DNA-binding</keyword>
<dbReference type="CDD" id="cd00090">
    <property type="entry name" value="HTH_ARSR"/>
    <property type="match status" value="1"/>
</dbReference>
<dbReference type="InterPro" id="IPR011991">
    <property type="entry name" value="ArsR-like_HTH"/>
</dbReference>
<dbReference type="Proteomes" id="UP000597444">
    <property type="component" value="Unassembled WGS sequence"/>
</dbReference>
<dbReference type="EMBL" id="BNJK01000001">
    <property type="protein sequence ID" value="GHO92931.1"/>
    <property type="molecule type" value="Genomic_DNA"/>
</dbReference>
<protein>
    <recommendedName>
        <fullName evidence="4">HTH arsR-type domain-containing protein</fullName>
    </recommendedName>
</protein>
<dbReference type="PANTHER" id="PTHR33154">
    <property type="entry name" value="TRANSCRIPTIONAL REGULATOR, ARSR FAMILY"/>
    <property type="match status" value="1"/>
</dbReference>
<keyword evidence="6" id="KW-1185">Reference proteome</keyword>
<sequence length="131" mass="14744">MAIINESEASENEIPRRAPEIDKYVDKFLSTVCDTSRRYILELLSLPGKDGSTELPEKRSGDIAKAIGLSPATTSEHLRQLAVIGLVNSRKDGNVVYYRLCNRQLVKAFHDLLLALDEDYAEHLNIKEQTE</sequence>
<evidence type="ECO:0000256" key="2">
    <source>
        <dbReference type="ARBA" id="ARBA00023125"/>
    </source>
</evidence>
<organism evidence="5 6">
    <name type="scientific">Reticulibacter mediterranei</name>
    <dbReference type="NCBI Taxonomy" id="2778369"/>
    <lineage>
        <taxon>Bacteria</taxon>
        <taxon>Bacillati</taxon>
        <taxon>Chloroflexota</taxon>
        <taxon>Ktedonobacteria</taxon>
        <taxon>Ktedonobacterales</taxon>
        <taxon>Reticulibacteraceae</taxon>
        <taxon>Reticulibacter</taxon>
    </lineage>
</organism>
<dbReference type="InterPro" id="IPR036390">
    <property type="entry name" value="WH_DNA-bd_sf"/>
</dbReference>
<reference evidence="5" key="1">
    <citation type="submission" date="2020-10" db="EMBL/GenBank/DDBJ databases">
        <title>Taxonomic study of unclassified bacteria belonging to the class Ktedonobacteria.</title>
        <authorList>
            <person name="Yabe S."/>
            <person name="Wang C.M."/>
            <person name="Zheng Y."/>
            <person name="Sakai Y."/>
            <person name="Cavaletti L."/>
            <person name="Monciardini P."/>
            <person name="Donadio S."/>
        </authorList>
    </citation>
    <scope>NUCLEOTIDE SEQUENCE</scope>
    <source>
        <strain evidence="5">ID150040</strain>
    </source>
</reference>
<evidence type="ECO:0000256" key="3">
    <source>
        <dbReference type="ARBA" id="ARBA00023163"/>
    </source>
</evidence>
<dbReference type="RefSeq" id="WP_220203742.1">
    <property type="nucleotide sequence ID" value="NZ_BNJK01000001.1"/>
</dbReference>
<evidence type="ECO:0000313" key="6">
    <source>
        <dbReference type="Proteomes" id="UP000597444"/>
    </source>
</evidence>
<dbReference type="Gene3D" id="1.10.10.10">
    <property type="entry name" value="Winged helix-like DNA-binding domain superfamily/Winged helix DNA-binding domain"/>
    <property type="match status" value="1"/>
</dbReference>
<dbReference type="PROSITE" id="PS50987">
    <property type="entry name" value="HTH_ARSR_2"/>
    <property type="match status" value="1"/>
</dbReference>
<dbReference type="Pfam" id="PF01022">
    <property type="entry name" value="HTH_5"/>
    <property type="match status" value="1"/>
</dbReference>
<evidence type="ECO:0000313" key="5">
    <source>
        <dbReference type="EMBL" id="GHO92931.1"/>
    </source>
</evidence>
<keyword evidence="1" id="KW-0805">Transcription regulation</keyword>
<proteinExistence type="predicted"/>
<accession>A0A8J3IP75</accession>
<dbReference type="InterPro" id="IPR036388">
    <property type="entry name" value="WH-like_DNA-bd_sf"/>
</dbReference>
<comment type="caution">
    <text evidence="5">The sequence shown here is derived from an EMBL/GenBank/DDBJ whole genome shotgun (WGS) entry which is preliminary data.</text>
</comment>
<dbReference type="InterPro" id="IPR001845">
    <property type="entry name" value="HTH_ArsR_DNA-bd_dom"/>
</dbReference>
<dbReference type="SMART" id="SM00418">
    <property type="entry name" value="HTH_ARSR"/>
    <property type="match status" value="1"/>
</dbReference>